<evidence type="ECO:0000256" key="2">
    <source>
        <dbReference type="ARBA" id="ARBA00022741"/>
    </source>
</evidence>
<keyword evidence="15" id="KW-1185">Reference proteome</keyword>
<feature type="domain" description="Helicase C-terminal" evidence="13">
    <location>
        <begin position="469"/>
        <end position="673"/>
    </location>
</feature>
<evidence type="ECO:0000256" key="10">
    <source>
        <dbReference type="ARBA" id="ARBA00048988"/>
    </source>
</evidence>
<dbReference type="Proteomes" id="UP000799779">
    <property type="component" value="Unassembled WGS sequence"/>
</dbReference>
<feature type="domain" description="Helicase ATP-binding" evidence="12">
    <location>
        <begin position="255"/>
        <end position="429"/>
    </location>
</feature>
<dbReference type="InterPro" id="IPR036388">
    <property type="entry name" value="WH-like_DNA-bd_sf"/>
</dbReference>
<proteinExistence type="inferred from homology"/>
<dbReference type="GO" id="GO:0043138">
    <property type="term" value="F:3'-5' DNA helicase activity"/>
    <property type="evidence" value="ECO:0007669"/>
    <property type="project" value="UniProtKB-EC"/>
</dbReference>
<dbReference type="GO" id="GO:0003676">
    <property type="term" value="F:nucleic acid binding"/>
    <property type="evidence" value="ECO:0007669"/>
    <property type="project" value="InterPro"/>
</dbReference>
<feature type="region of interest" description="Disordered" evidence="11">
    <location>
        <begin position="1073"/>
        <end position="1107"/>
    </location>
</feature>
<evidence type="ECO:0000313" key="15">
    <source>
        <dbReference type="Proteomes" id="UP000799779"/>
    </source>
</evidence>
<evidence type="ECO:0000256" key="11">
    <source>
        <dbReference type="SAM" id="MobiDB-lite"/>
    </source>
</evidence>
<feature type="compositionally biased region" description="Acidic residues" evidence="11">
    <location>
        <begin position="1407"/>
        <end position="1426"/>
    </location>
</feature>
<dbReference type="Pfam" id="PF23445">
    <property type="entry name" value="WHD_SNRNP200"/>
    <property type="match status" value="1"/>
</dbReference>
<comment type="similarity">
    <text evidence="1">Belongs to the helicase family. SKI2 subfamily.</text>
</comment>
<comment type="catalytic activity">
    <reaction evidence="8">
        <text>Couples ATP hydrolysis with the unwinding of duplex DNA by translocating in the 3'-5' direction.</text>
        <dbReference type="EC" id="5.6.2.4"/>
    </reaction>
</comment>
<feature type="compositionally biased region" description="Polar residues" evidence="11">
    <location>
        <begin position="1466"/>
        <end position="1476"/>
    </location>
</feature>
<dbReference type="PROSITE" id="PS51194">
    <property type="entry name" value="HELICASE_CTER"/>
    <property type="match status" value="1"/>
</dbReference>
<evidence type="ECO:0000256" key="5">
    <source>
        <dbReference type="ARBA" id="ARBA00022840"/>
    </source>
</evidence>
<evidence type="ECO:0000256" key="3">
    <source>
        <dbReference type="ARBA" id="ARBA00022801"/>
    </source>
</evidence>
<reference evidence="14" key="1">
    <citation type="journal article" date="2020" name="Stud. Mycol.">
        <title>101 Dothideomycetes genomes: a test case for predicting lifestyles and emergence of pathogens.</title>
        <authorList>
            <person name="Haridas S."/>
            <person name="Albert R."/>
            <person name="Binder M."/>
            <person name="Bloem J."/>
            <person name="Labutti K."/>
            <person name="Salamov A."/>
            <person name="Andreopoulos B."/>
            <person name="Baker S."/>
            <person name="Barry K."/>
            <person name="Bills G."/>
            <person name="Bluhm B."/>
            <person name="Cannon C."/>
            <person name="Castanera R."/>
            <person name="Culley D."/>
            <person name="Daum C."/>
            <person name="Ezra D."/>
            <person name="Gonzalez J."/>
            <person name="Henrissat B."/>
            <person name="Kuo A."/>
            <person name="Liang C."/>
            <person name="Lipzen A."/>
            <person name="Lutzoni F."/>
            <person name="Magnuson J."/>
            <person name="Mondo S."/>
            <person name="Nolan M."/>
            <person name="Ohm R."/>
            <person name="Pangilinan J."/>
            <person name="Park H.-J."/>
            <person name="Ramirez L."/>
            <person name="Alfaro M."/>
            <person name="Sun H."/>
            <person name="Tritt A."/>
            <person name="Yoshinaga Y."/>
            <person name="Zwiers L.-H."/>
            <person name="Turgeon B."/>
            <person name="Goodwin S."/>
            <person name="Spatafora J."/>
            <person name="Crous P."/>
            <person name="Grigoriev I."/>
        </authorList>
    </citation>
    <scope>NUCLEOTIDE SEQUENCE</scope>
    <source>
        <strain evidence="14">CBS 123094</strain>
    </source>
</reference>
<feature type="region of interest" description="Disordered" evidence="11">
    <location>
        <begin position="1497"/>
        <end position="1540"/>
    </location>
</feature>
<feature type="compositionally biased region" description="Basic and acidic residues" evidence="11">
    <location>
        <begin position="1313"/>
        <end position="1323"/>
    </location>
</feature>
<dbReference type="FunFam" id="1.10.10.10:FF:000012">
    <property type="entry name" value="U5 small nuclear ribonucleoprotein helicase"/>
    <property type="match status" value="1"/>
</dbReference>
<dbReference type="InterPro" id="IPR027417">
    <property type="entry name" value="P-loop_NTPase"/>
</dbReference>
<dbReference type="SUPFAM" id="SSF158702">
    <property type="entry name" value="Sec63 N-terminal domain-like"/>
    <property type="match status" value="1"/>
</dbReference>
<dbReference type="InterPro" id="IPR014001">
    <property type="entry name" value="Helicase_ATP-bd"/>
</dbReference>
<dbReference type="GO" id="GO:0016787">
    <property type="term" value="F:hydrolase activity"/>
    <property type="evidence" value="ECO:0007669"/>
    <property type="project" value="UniProtKB-KW"/>
</dbReference>
<dbReference type="InterPro" id="IPR052247">
    <property type="entry name" value="Meiotic_Crossover_Helicase"/>
</dbReference>
<keyword evidence="5" id="KW-0067">ATP-binding</keyword>
<evidence type="ECO:0000313" key="14">
    <source>
        <dbReference type="EMBL" id="KAF2003593.1"/>
    </source>
</evidence>
<dbReference type="PANTHER" id="PTHR47835">
    <property type="entry name" value="HFM1, ATP DEPENDENT DNA HELICASE HOMOLOG"/>
    <property type="match status" value="1"/>
</dbReference>
<dbReference type="InterPro" id="IPR057842">
    <property type="entry name" value="WH_MER3"/>
</dbReference>
<feature type="region of interest" description="Disordered" evidence="11">
    <location>
        <begin position="101"/>
        <end position="130"/>
    </location>
</feature>
<dbReference type="OrthoDB" id="5575at2759"/>
<keyword evidence="2" id="KW-0547">Nucleotide-binding</keyword>
<feature type="region of interest" description="Disordered" evidence="11">
    <location>
        <begin position="1393"/>
        <end position="1481"/>
    </location>
</feature>
<dbReference type="SMART" id="SM00490">
    <property type="entry name" value="HELICc"/>
    <property type="match status" value="1"/>
</dbReference>
<feature type="compositionally biased region" description="Basic and acidic residues" evidence="11">
    <location>
        <begin position="1506"/>
        <end position="1517"/>
    </location>
</feature>
<dbReference type="SMART" id="SM00487">
    <property type="entry name" value="DEXDc"/>
    <property type="match status" value="1"/>
</dbReference>
<protein>
    <recommendedName>
        <fullName evidence="9">DNA 3'-5' helicase</fullName>
        <ecNumber evidence="9">5.6.2.4</ecNumber>
    </recommendedName>
</protein>
<dbReference type="InterPro" id="IPR011545">
    <property type="entry name" value="DEAD/DEAH_box_helicase_dom"/>
</dbReference>
<dbReference type="SMART" id="SM00973">
    <property type="entry name" value="Sec63"/>
    <property type="match status" value="1"/>
</dbReference>
<evidence type="ECO:0000256" key="7">
    <source>
        <dbReference type="ARBA" id="ARBA00023254"/>
    </source>
</evidence>
<dbReference type="FunFam" id="1.10.3380.10:FF:000012">
    <property type="entry name" value="DEAD/DEAH box DNA helicase"/>
    <property type="match status" value="1"/>
</dbReference>
<dbReference type="CDD" id="cd18795">
    <property type="entry name" value="SF2_C_Ski2"/>
    <property type="match status" value="1"/>
</dbReference>
<dbReference type="Gene3D" id="1.10.3380.10">
    <property type="entry name" value="Sec63 N-terminal domain-like domain"/>
    <property type="match status" value="1"/>
</dbReference>
<dbReference type="Pfam" id="PF00270">
    <property type="entry name" value="DEAD"/>
    <property type="match status" value="1"/>
</dbReference>
<dbReference type="EC" id="5.6.2.4" evidence="9"/>
<dbReference type="Pfam" id="PF00271">
    <property type="entry name" value="Helicase_C"/>
    <property type="match status" value="1"/>
</dbReference>
<dbReference type="PANTHER" id="PTHR47835:SF3">
    <property type="entry name" value="HELICASE FOR MEIOSIS 1"/>
    <property type="match status" value="1"/>
</dbReference>
<name>A0A6A5WNY8_9PLEO</name>
<dbReference type="GO" id="GO:0051321">
    <property type="term" value="P:meiotic cell cycle"/>
    <property type="evidence" value="ECO:0007669"/>
    <property type="project" value="UniProtKB-KW"/>
</dbReference>
<dbReference type="Gene3D" id="3.40.50.300">
    <property type="entry name" value="P-loop containing nucleotide triphosphate hydrolases"/>
    <property type="match status" value="2"/>
</dbReference>
<feature type="region of interest" description="Disordered" evidence="11">
    <location>
        <begin position="1313"/>
        <end position="1344"/>
    </location>
</feature>
<keyword evidence="4 14" id="KW-0347">Helicase</keyword>
<keyword evidence="7" id="KW-0469">Meiosis</keyword>
<evidence type="ECO:0000259" key="12">
    <source>
        <dbReference type="PROSITE" id="PS51192"/>
    </source>
</evidence>
<evidence type="ECO:0000256" key="6">
    <source>
        <dbReference type="ARBA" id="ARBA00023235"/>
    </source>
</evidence>
<dbReference type="SUPFAM" id="SSF52540">
    <property type="entry name" value="P-loop containing nucleoside triphosphate hydrolases"/>
    <property type="match status" value="1"/>
</dbReference>
<dbReference type="EMBL" id="ML977571">
    <property type="protein sequence ID" value="KAF2003593.1"/>
    <property type="molecule type" value="Genomic_DNA"/>
</dbReference>
<evidence type="ECO:0000256" key="4">
    <source>
        <dbReference type="ARBA" id="ARBA00022806"/>
    </source>
</evidence>
<evidence type="ECO:0000256" key="9">
    <source>
        <dbReference type="ARBA" id="ARBA00034808"/>
    </source>
</evidence>
<evidence type="ECO:0000256" key="8">
    <source>
        <dbReference type="ARBA" id="ARBA00034617"/>
    </source>
</evidence>
<feature type="compositionally biased region" description="Low complexity" evidence="11">
    <location>
        <begin position="109"/>
        <end position="122"/>
    </location>
</feature>
<organism evidence="14 15">
    <name type="scientific">Amniculicola lignicola CBS 123094</name>
    <dbReference type="NCBI Taxonomy" id="1392246"/>
    <lineage>
        <taxon>Eukaryota</taxon>
        <taxon>Fungi</taxon>
        <taxon>Dikarya</taxon>
        <taxon>Ascomycota</taxon>
        <taxon>Pezizomycotina</taxon>
        <taxon>Dothideomycetes</taxon>
        <taxon>Pleosporomycetidae</taxon>
        <taxon>Pleosporales</taxon>
        <taxon>Amniculicolaceae</taxon>
        <taxon>Amniculicola</taxon>
    </lineage>
</organism>
<sequence>MAEDVFDILDELEHQGTARQYVVTQPQFKMAFTGTHQRGRYRASQLDNHALHDIVEDDGDDDGGDMRFGSFDAKLLHQSYDDRQTQAAHGRTRLSLAPKASSGFLGDVSQNQSQAQLSNQRQHTQSRQERVIQPAEGTGLARFAYNPAQLQDSSSDCLVGASSSPALMASKRRAEDINSSQLMRPLGARQNTRATERLPRETKVVRRTDSNQLDLPHAPPVVQGISLVPIAALPDRLRTIFPFPTFNAVQSKCFERVFKSDDNFVLASPTGSGKTVIMELAICRAMVTIATGQYKIVYQAPLKALCSERQRDWQKKFGPLGLNCVELTGDSDSMDLKNVQTANIIVTTPEKWDSITRKWRDHERLMRLVKLFLIDEVHILKEDRGASLEAVVSRMKNIGTDLRFIALSATLPNFEDVATWLGRNSIEPFEAANHEKFGEEFRPVRLRKHVCGYAHNGNDWQLEKFLDSKLPEVISKYSEGKPIMVFCCTRNSTISTAKLLAGWWASRHAMDRHWVSPSKPISFADRELREYAEFGVAFHHAGLDNADRLAVEKGFLNGDIGVICCTSTLAVGVNLPCHFVIIKNTVSFTNTGLQEYTDLEVLQMLGRAGRPQFDNSAVAVILTRQAKVRRYEMMVTGQDLVESRLHRNLIDHLNAEVVLGTVHDLTSAKKWLAGTFLCVRVKKNPSYYKLDGARSGQSLDELLDDICARDITLLQDTKLVNDAERFASTECGDAMARYYVQFETMQIFMNLQPKSQISEILSALVQAAELKDIRLRANEKTFYKNMNNLPGIRFPIPVTLNLPAHKISLMIQSILGSVDLVWEGEAQKNRQQFNMELSVVFKHVNRLIRCIIDCQLHSGDSVAIRHALLIQRSLAAKAWDDSPSQMKQLEGVGIVAVRKFVNAGIRSLEELEALEARRIEALMSRNPPFGLKLLDKLRSLPKLRVSVRITPNSARRTSEGVTVQVKAEIGIMNESAPSKFNGHPVYVCFLSETSTGRKVHFARISGFQLGKRKDLVFSALLSSADQCINCYVMCDSIAGTQREATVKPNVPSSMFTPTEPAMNPAMNLMPKTLEDARPRSNMSRRRRESVNTTRRPSGDEFGDDGLNDDDLVNASFGDLDFDHIENYANPTDTLTRKNTAKNIIKNNATKTKPRTQALGERDEEPKQLDNGRWACNHKCKDKNACKHFCCRDGLDKPPKKSARIVTSVNEDDIIRGETRKLPEKGTKTQSKLHLTASKRRASNMVEVLDMTRDEKKIKTDFGLNGPRDYRNLHQLHKTIQKKDPPASISSVMHKKPAYSYGAGGNHSLSFLESTEKMEQRPDSSDYGDIPLEEVPDHVGTQDNKLEKPASEKHGYEMQGVLDDNLCVPGMEHSDPFDDDDSMLGEAMVGLADSQDLQRVQGKQPGDEAADENYPYDDVEDAFDDMGVDGILGAERGHQRTPSPTYEDASSSSVKVPTLPPKKGQSLFLNDTSSPSLVSDGFRPAKTMLKDRELAEMRQTRTVTQETRLKKNENHEVSGLDENSPKIAESSQQDAEKPVPDAFKDLEPWLFAEFGDIVELINT</sequence>
<dbReference type="PROSITE" id="PS51192">
    <property type="entry name" value="HELICASE_ATP_BIND_1"/>
    <property type="match status" value="1"/>
</dbReference>
<dbReference type="GO" id="GO:0005524">
    <property type="term" value="F:ATP binding"/>
    <property type="evidence" value="ECO:0007669"/>
    <property type="project" value="UniProtKB-KW"/>
</dbReference>
<dbReference type="InterPro" id="IPR001650">
    <property type="entry name" value="Helicase_C-like"/>
</dbReference>
<feature type="compositionally biased region" description="Polar residues" evidence="11">
    <location>
        <begin position="1439"/>
        <end position="1454"/>
    </location>
</feature>
<comment type="catalytic activity">
    <reaction evidence="10">
        <text>ATP + H2O = ADP + phosphate + H(+)</text>
        <dbReference type="Rhea" id="RHEA:13065"/>
        <dbReference type="ChEBI" id="CHEBI:15377"/>
        <dbReference type="ChEBI" id="CHEBI:15378"/>
        <dbReference type="ChEBI" id="CHEBI:30616"/>
        <dbReference type="ChEBI" id="CHEBI:43474"/>
        <dbReference type="ChEBI" id="CHEBI:456216"/>
        <dbReference type="EC" id="5.6.2.4"/>
    </reaction>
</comment>
<keyword evidence="6" id="KW-0413">Isomerase</keyword>
<evidence type="ECO:0000256" key="1">
    <source>
        <dbReference type="ARBA" id="ARBA00010140"/>
    </source>
</evidence>
<gene>
    <name evidence="14" type="ORF">P154DRAFT_617511</name>
</gene>
<evidence type="ECO:0000259" key="13">
    <source>
        <dbReference type="PROSITE" id="PS51194"/>
    </source>
</evidence>
<accession>A0A6A5WNY8</accession>
<feature type="region of interest" description="Disordered" evidence="11">
    <location>
        <begin position="1146"/>
        <end position="1167"/>
    </location>
</feature>
<keyword evidence="3" id="KW-0378">Hydrolase</keyword>
<dbReference type="Gene3D" id="1.10.10.10">
    <property type="entry name" value="Winged helix-like DNA-binding domain superfamily/Winged helix DNA-binding domain"/>
    <property type="match status" value="1"/>
</dbReference>
<dbReference type="InterPro" id="IPR004179">
    <property type="entry name" value="Sec63-dom"/>
</dbReference>
<dbReference type="Pfam" id="PF02889">
    <property type="entry name" value="Sec63"/>
    <property type="match status" value="1"/>
</dbReference>